<dbReference type="PANTHER" id="PTHR35792:SF3">
    <property type="entry name" value="IG HYPOTHETICAL 17707"/>
    <property type="match status" value="1"/>
</dbReference>
<keyword evidence="3" id="KW-1185">Reference proteome</keyword>
<dbReference type="AlphaFoldDB" id="A0A1E7DLK2"/>
<evidence type="ECO:0000256" key="1">
    <source>
        <dbReference type="SAM" id="SignalP"/>
    </source>
</evidence>
<protein>
    <recommendedName>
        <fullName evidence="4">Gas vesicle protein</fullName>
    </recommendedName>
</protein>
<proteinExistence type="predicted"/>
<accession>A0A1E7DLK2</accession>
<dbReference type="PANTHER" id="PTHR35792">
    <property type="entry name" value="GENERAL STRESS PROTEIN"/>
    <property type="match status" value="1"/>
</dbReference>
<evidence type="ECO:0000313" key="3">
    <source>
        <dbReference type="Proteomes" id="UP000095658"/>
    </source>
</evidence>
<dbReference type="OrthoDB" id="2989636at2"/>
<evidence type="ECO:0008006" key="4">
    <source>
        <dbReference type="Google" id="ProtNLM"/>
    </source>
</evidence>
<feature type="chain" id="PRO_5038988303" description="Gas vesicle protein" evidence="1">
    <location>
        <begin position="21"/>
        <end position="123"/>
    </location>
</feature>
<comment type="caution">
    <text evidence="2">The sequence shown here is derived from an EMBL/GenBank/DDBJ whole genome shotgun (WGS) entry which is preliminary data.</text>
</comment>
<evidence type="ECO:0000313" key="2">
    <source>
        <dbReference type="EMBL" id="OES43966.1"/>
    </source>
</evidence>
<dbReference type="RefSeq" id="WP_069939743.1">
    <property type="nucleotide sequence ID" value="NZ_MAMP01000024.1"/>
</dbReference>
<sequence length="123" mass="13104">MNKKAFFTGVAAGLAAGASAALLNAPASGRATRANLKDKQVSAKLTAMEIKDNAGQVKESVKRLVETAKQEVPDKVNSIKVNAALWKESIEPNVQTLQKEITHIQKTVEDLQESLPQPPASGK</sequence>
<organism evidence="2 3">
    <name type="scientific">Domibacillus iocasae</name>
    <dbReference type="NCBI Taxonomy" id="1714016"/>
    <lineage>
        <taxon>Bacteria</taxon>
        <taxon>Bacillati</taxon>
        <taxon>Bacillota</taxon>
        <taxon>Bacilli</taxon>
        <taxon>Bacillales</taxon>
        <taxon>Bacillaceae</taxon>
        <taxon>Domibacillus</taxon>
    </lineage>
</organism>
<keyword evidence="1" id="KW-0732">Signal</keyword>
<dbReference type="InterPro" id="IPR052928">
    <property type="entry name" value="Desiccation-related_membrane"/>
</dbReference>
<name>A0A1E7DLK2_9BACI</name>
<dbReference type="InterPro" id="IPR024623">
    <property type="entry name" value="YtxH"/>
</dbReference>
<gene>
    <name evidence="2" type="ORF">BA724_12840</name>
</gene>
<dbReference type="STRING" id="1714016.BA724_12840"/>
<dbReference type="Proteomes" id="UP000095658">
    <property type="component" value="Unassembled WGS sequence"/>
</dbReference>
<reference evidence="2 3" key="1">
    <citation type="submission" date="2016-06" db="EMBL/GenBank/DDBJ databases">
        <title>Domibacillus iocasae genome sequencing.</title>
        <authorList>
            <person name="Verma A."/>
            <person name="Pal Y."/>
            <person name="Ojha A.K."/>
            <person name="Krishnamurthi S."/>
        </authorList>
    </citation>
    <scope>NUCLEOTIDE SEQUENCE [LARGE SCALE GENOMIC DNA]</scope>
    <source>
        <strain evidence="2 3">DSM 29979</strain>
    </source>
</reference>
<feature type="signal peptide" evidence="1">
    <location>
        <begin position="1"/>
        <end position="20"/>
    </location>
</feature>
<dbReference type="Pfam" id="PF12732">
    <property type="entry name" value="YtxH"/>
    <property type="match status" value="1"/>
</dbReference>
<dbReference type="EMBL" id="MAMP01000024">
    <property type="protein sequence ID" value="OES43966.1"/>
    <property type="molecule type" value="Genomic_DNA"/>
</dbReference>